<dbReference type="RefSeq" id="WP_182513811.1">
    <property type="nucleotide sequence ID" value="NZ_JACJIQ010000014.1"/>
</dbReference>
<evidence type="ECO:0000313" key="2">
    <source>
        <dbReference type="EMBL" id="MBA9078662.1"/>
    </source>
</evidence>
<reference evidence="2 3" key="1">
    <citation type="submission" date="2020-08" db="EMBL/GenBank/DDBJ databases">
        <title>Genomic Encyclopedia of Type Strains, Phase IV (KMG-IV): sequencing the most valuable type-strain genomes for metagenomic binning, comparative biology and taxonomic classification.</title>
        <authorList>
            <person name="Goeker M."/>
        </authorList>
    </citation>
    <scope>NUCLEOTIDE SEQUENCE [LARGE SCALE GENOMIC DNA]</scope>
    <source>
        <strain evidence="2 3">DSM 29854</strain>
    </source>
</reference>
<keyword evidence="1" id="KW-0732">Signal</keyword>
<keyword evidence="3" id="KW-1185">Reference proteome</keyword>
<name>A0A839GIG6_9BACT</name>
<evidence type="ECO:0000256" key="1">
    <source>
        <dbReference type="SAM" id="SignalP"/>
    </source>
</evidence>
<proteinExistence type="predicted"/>
<evidence type="ECO:0008006" key="4">
    <source>
        <dbReference type="Google" id="ProtNLM"/>
    </source>
</evidence>
<dbReference type="Proteomes" id="UP000563094">
    <property type="component" value="Unassembled WGS sequence"/>
</dbReference>
<organism evidence="2 3">
    <name type="scientific">Rufibacter quisquiliarum</name>
    <dbReference type="NCBI Taxonomy" id="1549639"/>
    <lineage>
        <taxon>Bacteria</taxon>
        <taxon>Pseudomonadati</taxon>
        <taxon>Bacteroidota</taxon>
        <taxon>Cytophagia</taxon>
        <taxon>Cytophagales</taxon>
        <taxon>Hymenobacteraceae</taxon>
        <taxon>Rufibacter</taxon>
    </lineage>
</organism>
<feature type="signal peptide" evidence="1">
    <location>
        <begin position="1"/>
        <end position="19"/>
    </location>
</feature>
<dbReference type="AlphaFoldDB" id="A0A839GIG6"/>
<comment type="caution">
    <text evidence="2">The sequence shown here is derived from an EMBL/GenBank/DDBJ whole genome shotgun (WGS) entry which is preliminary data.</text>
</comment>
<gene>
    <name evidence="2" type="ORF">FHS90_003392</name>
</gene>
<feature type="chain" id="PRO_5032490737" description="GLPGLI family protein" evidence="1">
    <location>
        <begin position="20"/>
        <end position="217"/>
    </location>
</feature>
<evidence type="ECO:0000313" key="3">
    <source>
        <dbReference type="Proteomes" id="UP000563094"/>
    </source>
</evidence>
<accession>A0A839GIG6</accession>
<sequence length="217" mass="25399">MKKLFLIFFLVLLWSTTHAQERNKLYVFIGEKISLDSFDANKKEEISPGVFRTTISLDNAYKAKYKVLKHVYGDFTADTIEFEVYDHYGQPPFSNYKNVLLFVSEHNGKLYHEKYQYFDVYKTKNGSWASPGDPYRFEPEVHKKNIAFKQLEFKKPVTIELVNGRKKEVVNLEQLNMTYKAPHFKLKNAKAIARRGTDIKDLLQVKKEGVLKARGLF</sequence>
<protein>
    <recommendedName>
        <fullName evidence="4">GLPGLI family protein</fullName>
    </recommendedName>
</protein>
<dbReference type="EMBL" id="JACJIQ010000014">
    <property type="protein sequence ID" value="MBA9078662.1"/>
    <property type="molecule type" value="Genomic_DNA"/>
</dbReference>